<keyword evidence="12" id="KW-1185">Reference proteome</keyword>
<dbReference type="InterPro" id="IPR029787">
    <property type="entry name" value="Nucleotide_cyclase"/>
</dbReference>
<comment type="caution">
    <text evidence="11">The sequence shown here is derived from an EMBL/GenBank/DDBJ whole genome shotgun (WGS) entry which is preliminary data.</text>
</comment>
<proteinExistence type="inferred from homology"/>
<dbReference type="GO" id="GO:0006171">
    <property type="term" value="P:cAMP biosynthetic process"/>
    <property type="evidence" value="ECO:0007669"/>
    <property type="project" value="TreeGrafter"/>
</dbReference>
<protein>
    <submittedName>
        <fullName evidence="11">Adenylate/guanylate cyclase domain-containing protein</fullName>
    </submittedName>
</protein>
<accession>A0A3N6X814</accession>
<comment type="subcellular location">
    <subcellularLocation>
        <location evidence="1">Cell membrane</location>
        <topology evidence="1">Multi-pass membrane protein</topology>
    </subcellularLocation>
</comment>
<name>A0A3N6X814_9ACTN</name>
<dbReference type="CDD" id="cd07302">
    <property type="entry name" value="CHD"/>
    <property type="match status" value="1"/>
</dbReference>
<evidence type="ECO:0000256" key="2">
    <source>
        <dbReference type="ARBA" id="ARBA00005381"/>
    </source>
</evidence>
<dbReference type="InterPro" id="IPR050697">
    <property type="entry name" value="Adenylyl/Guanylyl_Cyclase_3/4"/>
</dbReference>
<dbReference type="PANTHER" id="PTHR43081">
    <property type="entry name" value="ADENYLATE CYCLASE, TERMINAL-DIFFERENTIATION SPECIFIC-RELATED"/>
    <property type="match status" value="1"/>
</dbReference>
<feature type="transmembrane region" description="Helical" evidence="8">
    <location>
        <begin position="325"/>
        <end position="348"/>
    </location>
</feature>
<dbReference type="Gene3D" id="6.10.340.10">
    <property type="match status" value="1"/>
</dbReference>
<dbReference type="SUPFAM" id="SSF55073">
    <property type="entry name" value="Nucleotide cyclase"/>
    <property type="match status" value="1"/>
</dbReference>
<dbReference type="EMBL" id="RQJX01000002">
    <property type="protein sequence ID" value="RQN09793.1"/>
    <property type="molecule type" value="Genomic_DNA"/>
</dbReference>
<feature type="transmembrane region" description="Helical" evidence="8">
    <location>
        <begin position="163"/>
        <end position="184"/>
    </location>
</feature>
<dbReference type="CDD" id="cd06225">
    <property type="entry name" value="HAMP"/>
    <property type="match status" value="1"/>
</dbReference>
<feature type="transmembrane region" description="Helical" evidence="8">
    <location>
        <begin position="217"/>
        <end position="239"/>
    </location>
</feature>
<keyword evidence="5 8" id="KW-1133">Transmembrane helix</keyword>
<evidence type="ECO:0000256" key="1">
    <source>
        <dbReference type="ARBA" id="ARBA00004651"/>
    </source>
</evidence>
<evidence type="ECO:0000256" key="8">
    <source>
        <dbReference type="SAM" id="Phobius"/>
    </source>
</evidence>
<evidence type="ECO:0000259" key="10">
    <source>
        <dbReference type="PROSITE" id="PS50885"/>
    </source>
</evidence>
<evidence type="ECO:0000256" key="4">
    <source>
        <dbReference type="ARBA" id="ARBA00022692"/>
    </source>
</evidence>
<dbReference type="AlphaFoldDB" id="A0A3N6X814"/>
<feature type="domain" description="Guanylate cyclase" evidence="9">
    <location>
        <begin position="434"/>
        <end position="558"/>
    </location>
</feature>
<dbReference type="GO" id="GO:0005886">
    <property type="term" value="C:plasma membrane"/>
    <property type="evidence" value="ECO:0007669"/>
    <property type="project" value="UniProtKB-SubCell"/>
</dbReference>
<comment type="similarity">
    <text evidence="2">Belongs to the adenylyl cyclase class-3 family.</text>
</comment>
<dbReference type="InterPro" id="IPR003660">
    <property type="entry name" value="HAMP_dom"/>
</dbReference>
<dbReference type="Pfam" id="PF00672">
    <property type="entry name" value="HAMP"/>
    <property type="match status" value="1"/>
</dbReference>
<dbReference type="SMART" id="SM00304">
    <property type="entry name" value="HAMP"/>
    <property type="match status" value="1"/>
</dbReference>
<evidence type="ECO:0000256" key="6">
    <source>
        <dbReference type="ARBA" id="ARBA00023136"/>
    </source>
</evidence>
<evidence type="ECO:0000313" key="12">
    <source>
        <dbReference type="Proteomes" id="UP000275225"/>
    </source>
</evidence>
<dbReference type="GO" id="GO:0035556">
    <property type="term" value="P:intracellular signal transduction"/>
    <property type="evidence" value="ECO:0007669"/>
    <property type="project" value="InterPro"/>
</dbReference>
<reference evidence="11 12" key="1">
    <citation type="submission" date="2018-11" db="EMBL/GenBank/DDBJ databases">
        <authorList>
            <person name="Li F."/>
        </authorList>
    </citation>
    <scope>NUCLEOTIDE SEQUENCE [LARGE SCALE GENOMIC DNA]</scope>
    <source>
        <strain evidence="11 12">YS17T</strain>
    </source>
</reference>
<dbReference type="Pfam" id="PF00211">
    <property type="entry name" value="Guanylate_cyc"/>
    <property type="match status" value="1"/>
</dbReference>
<dbReference type="PROSITE" id="PS50885">
    <property type="entry name" value="HAMP"/>
    <property type="match status" value="1"/>
</dbReference>
<sequence length="608" mass="64981">MPDSRMYALSAGVCSKIIAQLAGMCTGCPTVASALTVASSKSVSSLRLRTTSGSGFFAMVDSFRSVRTHRRVNRSSPSWDWPERGQSSTTAPPAEETCMGRAEARTFGSRLLGPPDQSPRQLRVRVQLLLTTLLVVTNLIGAGIVVVLSTLVIPGPAPTRETIVAIAIAAPVYIALAVIGGIAWGTVRTLRALRWAIRDEPANPRDRQRALRAPWELTLMQAVLWLGGTILFTLLAVVIQPDRAMTTGFTVAIATFVVSAIAYLFSEFALRPVAARALASGEATQARLGVASRMLVFWILGTGVPVFGLLVVALLSLLVEDVDTATLTAAVFVIGAVVLVFGFFVTWLNARAVVAPIRTVRDALRLVQDGDYSMEIPVYDGTELGSLQVGFNEMAQGLRERERLRDVFGRHVGRDVADAALSEIELGGKAGEVSVLFVDLTGSTRFAADRDPAEVVDVLNRFFGVVVQEVDAHHGLVNKFMGDAVLAIFGAPVSRDDHARLALSAARRMAARLHEEVPEIGFGVGVATGRVVAGYVGHETRFEYTVIGDAVNAASRITDLAKATDSGVLADEAAIAAAGESEAELWSDHSTTTLRGRPAESRLLTLRR</sequence>
<feature type="region of interest" description="Disordered" evidence="7">
    <location>
        <begin position="74"/>
        <end position="97"/>
    </location>
</feature>
<dbReference type="PROSITE" id="PS50125">
    <property type="entry name" value="GUANYLATE_CYCLASE_2"/>
    <property type="match status" value="1"/>
</dbReference>
<dbReference type="Proteomes" id="UP000275225">
    <property type="component" value="Unassembled WGS sequence"/>
</dbReference>
<gene>
    <name evidence="11" type="ORF">EHW97_02855</name>
</gene>
<dbReference type="InterPro" id="IPR001054">
    <property type="entry name" value="A/G_cyclase"/>
</dbReference>
<evidence type="ECO:0000256" key="3">
    <source>
        <dbReference type="ARBA" id="ARBA00022475"/>
    </source>
</evidence>
<feature type="transmembrane region" description="Helical" evidence="8">
    <location>
        <begin position="128"/>
        <end position="151"/>
    </location>
</feature>
<evidence type="ECO:0000259" key="9">
    <source>
        <dbReference type="PROSITE" id="PS50125"/>
    </source>
</evidence>
<feature type="domain" description="HAMP" evidence="10">
    <location>
        <begin position="351"/>
        <end position="403"/>
    </location>
</feature>
<dbReference type="PANTHER" id="PTHR43081:SF17">
    <property type="entry name" value="BLL5647 PROTEIN"/>
    <property type="match status" value="1"/>
</dbReference>
<dbReference type="SMART" id="SM00044">
    <property type="entry name" value="CYCc"/>
    <property type="match status" value="1"/>
</dbReference>
<feature type="transmembrane region" description="Helical" evidence="8">
    <location>
        <begin position="295"/>
        <end position="319"/>
    </location>
</feature>
<evidence type="ECO:0000256" key="7">
    <source>
        <dbReference type="SAM" id="MobiDB-lite"/>
    </source>
</evidence>
<feature type="transmembrane region" description="Helical" evidence="8">
    <location>
        <begin position="245"/>
        <end position="266"/>
    </location>
</feature>
<evidence type="ECO:0000313" key="11">
    <source>
        <dbReference type="EMBL" id="RQN09793.1"/>
    </source>
</evidence>
<evidence type="ECO:0000256" key="5">
    <source>
        <dbReference type="ARBA" id="ARBA00022989"/>
    </source>
</evidence>
<dbReference type="SUPFAM" id="SSF158472">
    <property type="entry name" value="HAMP domain-like"/>
    <property type="match status" value="1"/>
</dbReference>
<keyword evidence="6 8" id="KW-0472">Membrane</keyword>
<dbReference type="GO" id="GO:0004016">
    <property type="term" value="F:adenylate cyclase activity"/>
    <property type="evidence" value="ECO:0007669"/>
    <property type="project" value="UniProtKB-ARBA"/>
</dbReference>
<dbReference type="Gene3D" id="3.30.70.1230">
    <property type="entry name" value="Nucleotide cyclase"/>
    <property type="match status" value="1"/>
</dbReference>
<organism evidence="11 12">
    <name type="scientific">Aeromicrobium camelliae</name>
    <dbReference type="NCBI Taxonomy" id="1538144"/>
    <lineage>
        <taxon>Bacteria</taxon>
        <taxon>Bacillati</taxon>
        <taxon>Actinomycetota</taxon>
        <taxon>Actinomycetes</taxon>
        <taxon>Propionibacteriales</taxon>
        <taxon>Nocardioidaceae</taxon>
        <taxon>Aeromicrobium</taxon>
    </lineage>
</organism>
<keyword evidence="3" id="KW-1003">Cell membrane</keyword>
<dbReference type="OrthoDB" id="368920at2"/>
<keyword evidence="4 8" id="KW-0812">Transmembrane</keyword>